<accession>A0ABS8CLN0</accession>
<evidence type="ECO:0000313" key="3">
    <source>
        <dbReference type="Proteomes" id="UP001198571"/>
    </source>
</evidence>
<evidence type="ECO:0000256" key="1">
    <source>
        <dbReference type="SAM" id="MobiDB-lite"/>
    </source>
</evidence>
<organism evidence="2 3">
    <name type="scientific">Pseudogemmobacter faecipullorum</name>
    <dbReference type="NCBI Taxonomy" id="2755041"/>
    <lineage>
        <taxon>Bacteria</taxon>
        <taxon>Pseudomonadati</taxon>
        <taxon>Pseudomonadota</taxon>
        <taxon>Alphaproteobacteria</taxon>
        <taxon>Rhodobacterales</taxon>
        <taxon>Paracoccaceae</taxon>
        <taxon>Pseudogemmobacter</taxon>
    </lineage>
</organism>
<evidence type="ECO:0008006" key="4">
    <source>
        <dbReference type="Google" id="ProtNLM"/>
    </source>
</evidence>
<sequence>MVDLAGAGAIISGLGGLFGKKQKLYKMDGQIWDAARGARLASEDFGFNPLTLLNTPTNGGTAYGGGPSMGESIGNAMMLLADNLGGKDKGMDPAAQQVTRLANQNAELKRKLDSQTIRPKVGGIYAQTEAVPSLASALGKSNGQPASGSVSRVNASRGSGAVSADPSGLTPLPTSEATDPRRKVEDSPVKTHSGFMVIDNPYFGRLRVPTLDGDEALQWYDYPSLAGIYAGNKAWDIGTSVGTYGRNKFISNFGLSPHDWWNGKKYDVNPDGYNEQGKPFWRVPGGTTWNPPKKHRKNQ</sequence>
<evidence type="ECO:0000313" key="2">
    <source>
        <dbReference type="EMBL" id="MCB5410302.1"/>
    </source>
</evidence>
<feature type="region of interest" description="Disordered" evidence="1">
    <location>
        <begin position="280"/>
        <end position="299"/>
    </location>
</feature>
<comment type="caution">
    <text evidence="2">The sequence shown here is derived from an EMBL/GenBank/DDBJ whole genome shotgun (WGS) entry which is preliminary data.</text>
</comment>
<proteinExistence type="predicted"/>
<keyword evidence="3" id="KW-1185">Reference proteome</keyword>
<dbReference type="EMBL" id="JACDXX010000008">
    <property type="protein sequence ID" value="MCB5410302.1"/>
    <property type="molecule type" value="Genomic_DNA"/>
</dbReference>
<dbReference type="Proteomes" id="UP001198571">
    <property type="component" value="Unassembled WGS sequence"/>
</dbReference>
<protein>
    <recommendedName>
        <fullName evidence="4">Bacterial toxin 44 domain-containing protein</fullName>
    </recommendedName>
</protein>
<dbReference type="RefSeq" id="WP_226935209.1">
    <property type="nucleotide sequence ID" value="NZ_JACDXX010000008.1"/>
</dbReference>
<feature type="compositionally biased region" description="Basic and acidic residues" evidence="1">
    <location>
        <begin position="178"/>
        <end position="188"/>
    </location>
</feature>
<reference evidence="2 3" key="1">
    <citation type="submission" date="2020-07" db="EMBL/GenBank/DDBJ databases">
        <title>Pseudogemmobacter sp. nov., isolated from poultry manure in Taiwan.</title>
        <authorList>
            <person name="Lin S.-Y."/>
            <person name="Tang Y.-S."/>
            <person name="Young C.-C."/>
        </authorList>
    </citation>
    <scope>NUCLEOTIDE SEQUENCE [LARGE SCALE GENOMIC DNA]</scope>
    <source>
        <strain evidence="2 3">CC-YST710</strain>
    </source>
</reference>
<feature type="compositionally biased region" description="Polar residues" evidence="1">
    <location>
        <begin position="139"/>
        <end position="157"/>
    </location>
</feature>
<gene>
    <name evidence="2" type="ORF">H0485_09860</name>
</gene>
<name>A0ABS8CLN0_9RHOB</name>
<feature type="region of interest" description="Disordered" evidence="1">
    <location>
        <begin position="136"/>
        <end position="188"/>
    </location>
</feature>